<name>A0A8J3KT06_9ACTN</name>
<protein>
    <submittedName>
        <fullName evidence="2">Uncharacterized protein</fullName>
    </submittedName>
</protein>
<proteinExistence type="predicted"/>
<accession>A0A8J3KT06</accession>
<gene>
    <name evidence="2" type="ORF">Cco03nite_23830</name>
</gene>
<comment type="caution">
    <text evidence="2">The sequence shown here is derived from an EMBL/GenBank/DDBJ whole genome shotgun (WGS) entry which is preliminary data.</text>
</comment>
<feature type="region of interest" description="Disordered" evidence="1">
    <location>
        <begin position="32"/>
        <end position="112"/>
    </location>
</feature>
<reference evidence="2 3" key="1">
    <citation type="submission" date="2021-01" db="EMBL/GenBank/DDBJ databases">
        <title>Whole genome shotgun sequence of Catellatospora coxensis NBRC 107359.</title>
        <authorList>
            <person name="Komaki H."/>
            <person name="Tamura T."/>
        </authorList>
    </citation>
    <scope>NUCLEOTIDE SEQUENCE [LARGE SCALE GENOMIC DNA]</scope>
    <source>
        <strain evidence="2 3">NBRC 107359</strain>
    </source>
</reference>
<keyword evidence="3" id="KW-1185">Reference proteome</keyword>
<dbReference type="AlphaFoldDB" id="A0A8J3KT06"/>
<dbReference type="EMBL" id="BONI01000016">
    <property type="protein sequence ID" value="GIG05683.1"/>
    <property type="molecule type" value="Genomic_DNA"/>
</dbReference>
<evidence type="ECO:0000256" key="1">
    <source>
        <dbReference type="SAM" id="MobiDB-lite"/>
    </source>
</evidence>
<evidence type="ECO:0000313" key="2">
    <source>
        <dbReference type="EMBL" id="GIG05683.1"/>
    </source>
</evidence>
<evidence type="ECO:0000313" key="3">
    <source>
        <dbReference type="Proteomes" id="UP000630887"/>
    </source>
</evidence>
<dbReference type="Proteomes" id="UP000630887">
    <property type="component" value="Unassembled WGS sequence"/>
</dbReference>
<organism evidence="2 3">
    <name type="scientific">Catellatospora coxensis</name>
    <dbReference type="NCBI Taxonomy" id="310354"/>
    <lineage>
        <taxon>Bacteria</taxon>
        <taxon>Bacillati</taxon>
        <taxon>Actinomycetota</taxon>
        <taxon>Actinomycetes</taxon>
        <taxon>Micromonosporales</taxon>
        <taxon>Micromonosporaceae</taxon>
        <taxon>Catellatospora</taxon>
    </lineage>
</organism>
<sequence length="112" mass="11748">MSSLQEVIAALIPGRRSRALLTISRPGIKQVSLTPEVGTGPGIPAADIPSSERRAEPLRQPVRAGAVGGVSEPGEGDLCAQAEGIPQIPNIYAPPASRPDLTPDDVQLHRWT</sequence>